<evidence type="ECO:0000313" key="1">
    <source>
        <dbReference type="EMBL" id="JAH52210.1"/>
    </source>
</evidence>
<proteinExistence type="predicted"/>
<name>A0A0E9TH09_ANGAN</name>
<accession>A0A0E9TH09</accession>
<sequence>MDKMLNSLTVLYGGDVRIKTLVELKQKKKKKT</sequence>
<organism evidence="1">
    <name type="scientific">Anguilla anguilla</name>
    <name type="common">European freshwater eel</name>
    <name type="synonym">Muraena anguilla</name>
    <dbReference type="NCBI Taxonomy" id="7936"/>
    <lineage>
        <taxon>Eukaryota</taxon>
        <taxon>Metazoa</taxon>
        <taxon>Chordata</taxon>
        <taxon>Craniata</taxon>
        <taxon>Vertebrata</taxon>
        <taxon>Euteleostomi</taxon>
        <taxon>Actinopterygii</taxon>
        <taxon>Neopterygii</taxon>
        <taxon>Teleostei</taxon>
        <taxon>Anguilliformes</taxon>
        <taxon>Anguillidae</taxon>
        <taxon>Anguilla</taxon>
    </lineage>
</organism>
<dbReference type="AlphaFoldDB" id="A0A0E9TH09"/>
<reference evidence="1" key="2">
    <citation type="journal article" date="2015" name="Fish Shellfish Immunol.">
        <title>Early steps in the European eel (Anguilla anguilla)-Vibrio vulnificus interaction in the gills: Role of the RtxA13 toxin.</title>
        <authorList>
            <person name="Callol A."/>
            <person name="Pajuelo D."/>
            <person name="Ebbesson L."/>
            <person name="Teles M."/>
            <person name="MacKenzie S."/>
            <person name="Amaro C."/>
        </authorList>
    </citation>
    <scope>NUCLEOTIDE SEQUENCE</scope>
</reference>
<reference evidence="1" key="1">
    <citation type="submission" date="2014-11" db="EMBL/GenBank/DDBJ databases">
        <authorList>
            <person name="Amaro Gonzalez C."/>
        </authorList>
    </citation>
    <scope>NUCLEOTIDE SEQUENCE</scope>
</reference>
<protein>
    <submittedName>
        <fullName evidence="1">Uncharacterized protein</fullName>
    </submittedName>
</protein>
<dbReference type="EMBL" id="GBXM01056367">
    <property type="protein sequence ID" value="JAH52210.1"/>
    <property type="molecule type" value="Transcribed_RNA"/>
</dbReference>